<dbReference type="Gene3D" id="3.40.1190.20">
    <property type="match status" value="1"/>
</dbReference>
<accession>A0A285K0U5</accession>
<evidence type="ECO:0000256" key="2">
    <source>
        <dbReference type="ARBA" id="ARBA00022679"/>
    </source>
</evidence>
<dbReference type="PIRSF" id="PIRSF000535">
    <property type="entry name" value="1PFK/6PFK/LacC"/>
    <property type="match status" value="1"/>
</dbReference>
<dbReference type="PROSITE" id="PS00583">
    <property type="entry name" value="PFKB_KINASES_1"/>
    <property type="match status" value="1"/>
</dbReference>
<dbReference type="PROSITE" id="PS00584">
    <property type="entry name" value="PFKB_KINASES_2"/>
    <property type="match status" value="1"/>
</dbReference>
<dbReference type="InterPro" id="IPR002173">
    <property type="entry name" value="Carboh/pur_kinase_PfkB_CS"/>
</dbReference>
<organism evidence="8 9">
    <name type="scientific">Paractinoplanes atraurantiacus</name>
    <dbReference type="NCBI Taxonomy" id="1036182"/>
    <lineage>
        <taxon>Bacteria</taxon>
        <taxon>Bacillati</taxon>
        <taxon>Actinomycetota</taxon>
        <taxon>Actinomycetes</taxon>
        <taxon>Micromonosporales</taxon>
        <taxon>Micromonosporaceae</taxon>
        <taxon>Paractinoplanes</taxon>
    </lineage>
</organism>
<keyword evidence="4 8" id="KW-0418">Kinase</keyword>
<keyword evidence="5" id="KW-0067">ATP-binding</keyword>
<evidence type="ECO:0000259" key="7">
    <source>
        <dbReference type="Pfam" id="PF00294"/>
    </source>
</evidence>
<evidence type="ECO:0000256" key="6">
    <source>
        <dbReference type="PIRNR" id="PIRNR000535"/>
    </source>
</evidence>
<dbReference type="Proteomes" id="UP000219612">
    <property type="component" value="Unassembled WGS sequence"/>
</dbReference>
<evidence type="ECO:0000256" key="5">
    <source>
        <dbReference type="ARBA" id="ARBA00022840"/>
    </source>
</evidence>
<dbReference type="InterPro" id="IPR011611">
    <property type="entry name" value="PfkB_dom"/>
</dbReference>
<dbReference type="PANTHER" id="PTHR46566">
    <property type="entry name" value="1-PHOSPHOFRUCTOKINASE-RELATED"/>
    <property type="match status" value="1"/>
</dbReference>
<dbReference type="GO" id="GO:0008443">
    <property type="term" value="F:phosphofructokinase activity"/>
    <property type="evidence" value="ECO:0007669"/>
    <property type="project" value="TreeGrafter"/>
</dbReference>
<dbReference type="SUPFAM" id="SSF53613">
    <property type="entry name" value="Ribokinase-like"/>
    <property type="match status" value="1"/>
</dbReference>
<name>A0A285K0U5_9ACTN</name>
<dbReference type="GO" id="GO:0005829">
    <property type="term" value="C:cytosol"/>
    <property type="evidence" value="ECO:0007669"/>
    <property type="project" value="TreeGrafter"/>
</dbReference>
<reference evidence="8 9" key="1">
    <citation type="submission" date="2017-09" db="EMBL/GenBank/DDBJ databases">
        <authorList>
            <person name="Ehlers B."/>
            <person name="Leendertz F.H."/>
        </authorList>
    </citation>
    <scope>NUCLEOTIDE SEQUENCE [LARGE SCALE GENOMIC DNA]</scope>
    <source>
        <strain evidence="8 9">CGMCC 4.6857</strain>
    </source>
</reference>
<evidence type="ECO:0000256" key="3">
    <source>
        <dbReference type="ARBA" id="ARBA00022741"/>
    </source>
</evidence>
<evidence type="ECO:0000256" key="1">
    <source>
        <dbReference type="ARBA" id="ARBA00010688"/>
    </source>
</evidence>
<protein>
    <submittedName>
        <fullName evidence="8">Tagatose 6-phosphate kinase</fullName>
    </submittedName>
</protein>
<dbReference type="AlphaFoldDB" id="A0A285K0U5"/>
<dbReference type="CDD" id="cd01164">
    <property type="entry name" value="FruK_PfkB_like"/>
    <property type="match status" value="1"/>
</dbReference>
<dbReference type="PANTHER" id="PTHR46566:SF5">
    <property type="entry name" value="1-PHOSPHOFRUCTOKINASE"/>
    <property type="match status" value="1"/>
</dbReference>
<evidence type="ECO:0000313" key="8">
    <source>
        <dbReference type="EMBL" id="SNY65923.1"/>
    </source>
</evidence>
<dbReference type="NCBIfam" id="TIGR03168">
    <property type="entry name" value="1-PFK"/>
    <property type="match status" value="1"/>
</dbReference>
<proteinExistence type="inferred from homology"/>
<sequence>MIVTVTLNPALDLTYGIDALVPHGTHRVSTVAERPGGKGLNVARVLHALGEPVLATGLLGGHTGTRVASLLDTAGVPTSFLPVSGETRRTVAVVDGTDATGFWEPGPVIPPGEWSRFGAHFRDLLPRASVVALCGSLPPGLPDDAYASLIHLATAAGVRTVLDTSGPPLRHGLRASPTITKPNTTELAELVASSDASPSLIRGLTTGAVVVSRGPDGLLAVTPDGVRSCAPPAALEGNPTGAGDACVAALARGLRDGTRWPELLADAVALSAAAVASPAAGEIDPEVYHRTLMALGAHSGATT</sequence>
<keyword evidence="3" id="KW-0547">Nucleotide-binding</keyword>
<dbReference type="RefSeq" id="WP_097327407.1">
    <property type="nucleotide sequence ID" value="NZ_OBDY01000029.1"/>
</dbReference>
<keyword evidence="2 6" id="KW-0808">Transferase</keyword>
<dbReference type="GO" id="GO:0005524">
    <property type="term" value="F:ATP binding"/>
    <property type="evidence" value="ECO:0007669"/>
    <property type="project" value="UniProtKB-KW"/>
</dbReference>
<dbReference type="InterPro" id="IPR029056">
    <property type="entry name" value="Ribokinase-like"/>
</dbReference>
<gene>
    <name evidence="8" type="ORF">SAMN05421748_12914</name>
</gene>
<dbReference type="InterPro" id="IPR017583">
    <property type="entry name" value="Tagatose/fructose_Pkinase"/>
</dbReference>
<keyword evidence="9" id="KW-1185">Reference proteome</keyword>
<dbReference type="Pfam" id="PF00294">
    <property type="entry name" value="PfkB"/>
    <property type="match status" value="1"/>
</dbReference>
<dbReference type="EMBL" id="OBDY01000029">
    <property type="protein sequence ID" value="SNY65923.1"/>
    <property type="molecule type" value="Genomic_DNA"/>
</dbReference>
<feature type="domain" description="Carbohydrate kinase PfkB" evidence="7">
    <location>
        <begin position="11"/>
        <end position="282"/>
    </location>
</feature>
<comment type="similarity">
    <text evidence="1">Belongs to the carbohydrate kinase PfkB family.</text>
</comment>
<evidence type="ECO:0000256" key="4">
    <source>
        <dbReference type="ARBA" id="ARBA00022777"/>
    </source>
</evidence>
<dbReference type="OrthoDB" id="9801219at2"/>
<evidence type="ECO:0000313" key="9">
    <source>
        <dbReference type="Proteomes" id="UP000219612"/>
    </source>
</evidence>